<evidence type="ECO:0000256" key="4">
    <source>
        <dbReference type="SAM" id="SignalP"/>
    </source>
</evidence>
<dbReference type="SUPFAM" id="SSF55073">
    <property type="entry name" value="Nucleotide cyclase"/>
    <property type="match status" value="1"/>
</dbReference>
<dbReference type="InterPro" id="IPR043128">
    <property type="entry name" value="Rev_trsase/Diguanyl_cyclase"/>
</dbReference>
<dbReference type="Gene3D" id="2.130.10.10">
    <property type="entry name" value="YVTN repeat-like/Quinoprotein amine dehydrogenase"/>
    <property type="match status" value="2"/>
</dbReference>
<feature type="signal peptide" evidence="4">
    <location>
        <begin position="1"/>
        <end position="23"/>
    </location>
</feature>
<dbReference type="SUPFAM" id="SSF63829">
    <property type="entry name" value="Calcium-dependent phosphotriesterase"/>
    <property type="match status" value="1"/>
</dbReference>
<name>A0A7W4JLD8_GLULI</name>
<evidence type="ECO:0000256" key="2">
    <source>
        <dbReference type="ARBA" id="ARBA00034247"/>
    </source>
</evidence>
<keyword evidence="4" id="KW-0732">Signal</keyword>
<dbReference type="InterPro" id="IPR013783">
    <property type="entry name" value="Ig-like_fold"/>
</dbReference>
<dbReference type="InterPro" id="IPR050469">
    <property type="entry name" value="Diguanylate_Cyclase"/>
</dbReference>
<comment type="caution">
    <text evidence="6">The sequence shown here is derived from an EMBL/GenBank/DDBJ whole genome shotgun (WGS) entry which is preliminary data.</text>
</comment>
<dbReference type="PANTHER" id="PTHR45138">
    <property type="entry name" value="REGULATORY COMPONENTS OF SENSORY TRANSDUCTION SYSTEM"/>
    <property type="match status" value="1"/>
</dbReference>
<reference evidence="6 7" key="1">
    <citation type="submission" date="2020-04" db="EMBL/GenBank/DDBJ databases">
        <title>Description of novel Gluconacetobacter.</title>
        <authorList>
            <person name="Sombolestani A."/>
        </authorList>
    </citation>
    <scope>NUCLEOTIDE SEQUENCE [LARGE SCALE GENOMIC DNA]</scope>
    <source>
        <strain evidence="6 7">LMG 1382</strain>
    </source>
</reference>
<keyword evidence="3" id="KW-1133">Transmembrane helix</keyword>
<dbReference type="Pfam" id="PF00990">
    <property type="entry name" value="GGDEF"/>
    <property type="match status" value="1"/>
</dbReference>
<keyword evidence="3" id="KW-0472">Membrane</keyword>
<dbReference type="Pfam" id="PF07494">
    <property type="entry name" value="Reg_prop"/>
    <property type="match status" value="1"/>
</dbReference>
<sequence length="949" mass="104914">MLRVAPILCAAFLTITATLPLQAQTIATTLHDASSGLTNTSVLSAIQLPAGQILATTQEGFFFFDGRQFLPLGPAQGLPPGAPGAAAALTSRGDLILVYADMIYVAHDLATAGSPDRLHFVRVDTGDLLSHDSYRKIEPWRDGLVITEHDHLLFVHPDGTGERIDRLATILSLKEDFLRDVSALHADGDTLWIGTGDGHLCALGKQPPHCPSLPPLAAPRRMEAIVQDHHGTLYARTLHEFVTVPPAPTPATVEKIPHAEGQYENYQHFLTMSWSPAGKLVTQTDDGQLAVLAGGEWKIRSLDGEQSTSPLSTLLFDRQGALWIGRMGFGLARTRGFAVFETFGRRNGLAGDVIWQVIRQPGGPLWITTDTGISALDTHSDTVLRTIPHAAFFIAADHHGCIWHDGPDGVSRHDLLTDWQRDYPIKRINQILPGLADDLWLLSDQGAWLADTARRDQPPAQVPGLSGSYSTGFIDAAGTLWLLEGRHLLARHRDGSQAVVLRTWPLPTFVPYLIKARNDHQLWIAGHGGLYRLTHAGDRVTSLKFYGPTETGNNTLYNLLIDRRNRVWTGSSHGLSVFDGQRWTTITEADGLASNDLDQDSLLEDADGSLWIGTSRGLSHLVQPDDALRDMPLQPVITAMTLGEHPYHGEKVRYSRAPLHVTFGTLDYRDAPRIHFRYRLEGADDGWNETGDGSVRYPSMPPGTHRFLLMAYDPGRNQHSAIISARVEMAYPWWERWPVLLLATLFFLLAGYMVWRIRVGLLIKQRRKLQEIVHRQTEEIRSAHQALIRQARLDSLTGLLNRGAIQTHLQACLAEQSAEVPLAAGLVDVDHFKQINDGWGHLAGDEVLTEIGRILRRELRPEEAAGRYGGEEFLVVLTGQEPAGDRMRTLCRFLNWPLSPDRPSGQHVTVSAGVAEARPGETWQSLIGRADKALYRAKAEGRDRVIEAP</sequence>
<dbReference type="Pfam" id="PF07495">
    <property type="entry name" value="Y_Y_Y"/>
    <property type="match status" value="1"/>
</dbReference>
<dbReference type="InterPro" id="IPR029787">
    <property type="entry name" value="Nucleotide_cyclase"/>
</dbReference>
<evidence type="ECO:0000259" key="5">
    <source>
        <dbReference type="PROSITE" id="PS50887"/>
    </source>
</evidence>
<comment type="catalytic activity">
    <reaction evidence="2">
        <text>2 GTP = 3',3'-c-di-GMP + 2 diphosphate</text>
        <dbReference type="Rhea" id="RHEA:24898"/>
        <dbReference type="ChEBI" id="CHEBI:33019"/>
        <dbReference type="ChEBI" id="CHEBI:37565"/>
        <dbReference type="ChEBI" id="CHEBI:58805"/>
        <dbReference type="EC" id="2.7.7.65"/>
    </reaction>
</comment>
<gene>
    <name evidence="6" type="ORF">HLH32_11185</name>
</gene>
<feature type="transmembrane region" description="Helical" evidence="3">
    <location>
        <begin position="737"/>
        <end position="757"/>
    </location>
</feature>
<evidence type="ECO:0000313" key="6">
    <source>
        <dbReference type="EMBL" id="MBB2186941.1"/>
    </source>
</evidence>
<dbReference type="CDD" id="cd01949">
    <property type="entry name" value="GGDEF"/>
    <property type="match status" value="1"/>
</dbReference>
<dbReference type="EMBL" id="JABEQI010000005">
    <property type="protein sequence ID" value="MBB2186941.1"/>
    <property type="molecule type" value="Genomic_DNA"/>
</dbReference>
<dbReference type="InterPro" id="IPR015943">
    <property type="entry name" value="WD40/YVTN_repeat-like_dom_sf"/>
</dbReference>
<dbReference type="EC" id="2.7.7.65" evidence="1"/>
<dbReference type="PANTHER" id="PTHR45138:SF9">
    <property type="entry name" value="DIGUANYLATE CYCLASE DGCM-RELATED"/>
    <property type="match status" value="1"/>
</dbReference>
<keyword evidence="3" id="KW-0812">Transmembrane</keyword>
<dbReference type="Gene3D" id="2.60.40.10">
    <property type="entry name" value="Immunoglobulins"/>
    <property type="match status" value="1"/>
</dbReference>
<protein>
    <recommendedName>
        <fullName evidence="1">diguanylate cyclase</fullName>
        <ecNumber evidence="1">2.7.7.65</ecNumber>
    </recommendedName>
</protein>
<dbReference type="Proteomes" id="UP000562982">
    <property type="component" value="Unassembled WGS sequence"/>
</dbReference>
<dbReference type="SMART" id="SM00267">
    <property type="entry name" value="GGDEF"/>
    <property type="match status" value="1"/>
</dbReference>
<feature type="domain" description="GGDEF" evidence="5">
    <location>
        <begin position="820"/>
        <end position="949"/>
    </location>
</feature>
<evidence type="ECO:0000256" key="1">
    <source>
        <dbReference type="ARBA" id="ARBA00012528"/>
    </source>
</evidence>
<dbReference type="Gene3D" id="3.30.70.270">
    <property type="match status" value="1"/>
</dbReference>
<dbReference type="AlphaFoldDB" id="A0A7W4JLD8"/>
<dbReference type="NCBIfam" id="TIGR00254">
    <property type="entry name" value="GGDEF"/>
    <property type="match status" value="1"/>
</dbReference>
<dbReference type="GO" id="GO:0052621">
    <property type="term" value="F:diguanylate cyclase activity"/>
    <property type="evidence" value="ECO:0007669"/>
    <property type="project" value="UniProtKB-EC"/>
</dbReference>
<dbReference type="PROSITE" id="PS50887">
    <property type="entry name" value="GGDEF"/>
    <property type="match status" value="1"/>
</dbReference>
<dbReference type="FunFam" id="3.30.70.270:FF:000001">
    <property type="entry name" value="Diguanylate cyclase domain protein"/>
    <property type="match status" value="1"/>
</dbReference>
<dbReference type="InterPro" id="IPR011123">
    <property type="entry name" value="Y_Y_Y"/>
</dbReference>
<evidence type="ECO:0000256" key="3">
    <source>
        <dbReference type="SAM" id="Phobius"/>
    </source>
</evidence>
<proteinExistence type="predicted"/>
<evidence type="ECO:0000313" key="7">
    <source>
        <dbReference type="Proteomes" id="UP000562982"/>
    </source>
</evidence>
<dbReference type="InterPro" id="IPR000160">
    <property type="entry name" value="GGDEF_dom"/>
</dbReference>
<feature type="chain" id="PRO_5030509933" description="diguanylate cyclase" evidence="4">
    <location>
        <begin position="24"/>
        <end position="949"/>
    </location>
</feature>
<dbReference type="InterPro" id="IPR011110">
    <property type="entry name" value="Reg_prop"/>
</dbReference>
<dbReference type="RefSeq" id="WP_170143185.1">
    <property type="nucleotide sequence ID" value="NZ_BJMI01000006.1"/>
</dbReference>
<organism evidence="6 7">
    <name type="scientific">Gluconacetobacter liquefaciens</name>
    <name type="common">Acetobacter liquefaciens</name>
    <dbReference type="NCBI Taxonomy" id="89584"/>
    <lineage>
        <taxon>Bacteria</taxon>
        <taxon>Pseudomonadati</taxon>
        <taxon>Pseudomonadota</taxon>
        <taxon>Alphaproteobacteria</taxon>
        <taxon>Acetobacterales</taxon>
        <taxon>Acetobacteraceae</taxon>
        <taxon>Gluconacetobacter</taxon>
    </lineage>
</organism>
<accession>A0A7W4JLD8</accession>